<dbReference type="EMBL" id="CP015079">
    <property type="protein sequence ID" value="ANH38869.1"/>
    <property type="molecule type" value="Genomic_DNA"/>
</dbReference>
<dbReference type="Proteomes" id="UP000077868">
    <property type="component" value="Chromosome"/>
</dbReference>
<sequence>MTTTALDPDGLATGAAPPAYAARPAPDPIPTSRLLGVELRKMFDTRSGAWLLTSIGLTALVATVAVVLVAPEESLTYDTFAAAIGLPMTVILPIVALLSVTSEWSQRTGLTTFTLAPRRGRVIAAKAVCALGIGVVSMLVAAAIGALGNLVGASLAGVDHVWDLGALQLAMITLATVLNMFIGFMLGLVLRSSAAALVAYFVYQFVLSGLTALLALLQPWFADLQPWVDFNYSQGQLFDVVPSAEQWAQLGVSGFFWLVLPLAVGLRLVLRSEVK</sequence>
<dbReference type="KEGG" id="ndk:I601_2451"/>
<feature type="transmembrane region" description="Helical" evidence="1">
    <location>
        <begin position="80"/>
        <end position="101"/>
    </location>
</feature>
<feature type="transmembrane region" description="Helical" evidence="1">
    <location>
        <begin position="197"/>
        <end position="221"/>
    </location>
</feature>
<feature type="transmembrane region" description="Helical" evidence="1">
    <location>
        <begin position="167"/>
        <end position="190"/>
    </location>
</feature>
<dbReference type="RefSeq" id="WP_068109989.1">
    <property type="nucleotide sequence ID" value="NZ_CP015079.1"/>
</dbReference>
<name>A0A1A9GKP0_9ACTN</name>
<dbReference type="AlphaFoldDB" id="A0A1A9GKP0"/>
<proteinExistence type="predicted"/>
<gene>
    <name evidence="2" type="ORF">I601_2451</name>
</gene>
<accession>A0A1A9GKP0</accession>
<keyword evidence="1" id="KW-1133">Transmembrane helix</keyword>
<keyword evidence="1" id="KW-0472">Membrane</keyword>
<reference evidence="2 3" key="1">
    <citation type="submission" date="2016-03" db="EMBL/GenBank/DDBJ databases">
        <title>Complete genome sequence of a soil Actinobacterium, Nocardioides dokdonensis FR1436.</title>
        <authorList>
            <person name="Kwon S.-K."/>
            <person name="Kim K."/>
            <person name="Kim J.F."/>
        </authorList>
    </citation>
    <scope>NUCLEOTIDE SEQUENCE [LARGE SCALE GENOMIC DNA]</scope>
    <source>
        <strain evidence="2 3">FR1436</strain>
    </source>
</reference>
<keyword evidence="1" id="KW-0812">Transmembrane</keyword>
<keyword evidence="3" id="KW-1185">Reference proteome</keyword>
<dbReference type="PATRIC" id="fig|1300347.3.peg.2444"/>
<feature type="transmembrane region" description="Helical" evidence="1">
    <location>
        <begin position="122"/>
        <end position="147"/>
    </location>
</feature>
<evidence type="ECO:0000313" key="3">
    <source>
        <dbReference type="Proteomes" id="UP000077868"/>
    </source>
</evidence>
<dbReference type="STRING" id="1300347.I601_2451"/>
<evidence type="ECO:0000256" key="1">
    <source>
        <dbReference type="SAM" id="Phobius"/>
    </source>
</evidence>
<organism evidence="2 3">
    <name type="scientific">Nocardioides dokdonensis FR1436</name>
    <dbReference type="NCBI Taxonomy" id="1300347"/>
    <lineage>
        <taxon>Bacteria</taxon>
        <taxon>Bacillati</taxon>
        <taxon>Actinomycetota</taxon>
        <taxon>Actinomycetes</taxon>
        <taxon>Propionibacteriales</taxon>
        <taxon>Nocardioidaceae</taxon>
        <taxon>Nocardioides</taxon>
    </lineage>
</organism>
<feature type="transmembrane region" description="Helical" evidence="1">
    <location>
        <begin position="49"/>
        <end position="68"/>
    </location>
</feature>
<protein>
    <submittedName>
        <fullName evidence="2">ABC-2 family transporter protein</fullName>
    </submittedName>
</protein>
<feature type="transmembrane region" description="Helical" evidence="1">
    <location>
        <begin position="247"/>
        <end position="270"/>
    </location>
</feature>
<dbReference type="OrthoDB" id="3822725at2"/>
<evidence type="ECO:0000313" key="2">
    <source>
        <dbReference type="EMBL" id="ANH38869.1"/>
    </source>
</evidence>